<keyword evidence="3" id="KW-1185">Reference proteome</keyword>
<dbReference type="RefSeq" id="WP_055191651.1">
    <property type="nucleotide sequence ID" value="NZ_FPBS01000005.1"/>
</dbReference>
<dbReference type="Proteomes" id="UP000050471">
    <property type="component" value="Unassembled WGS sequence"/>
</dbReference>
<gene>
    <name evidence="2" type="ORF">AKJ29_07975</name>
</gene>
<evidence type="ECO:0000256" key="1">
    <source>
        <dbReference type="SAM" id="MobiDB-lite"/>
    </source>
</evidence>
<name>A0A0P7KFM7_9RHOB</name>
<evidence type="ECO:0000313" key="3">
    <source>
        <dbReference type="Proteomes" id="UP000050471"/>
    </source>
</evidence>
<protein>
    <submittedName>
        <fullName evidence="2">Uncharacterized protein</fullName>
    </submittedName>
</protein>
<dbReference type="EMBL" id="LKBA01000019">
    <property type="protein sequence ID" value="KPN62193.1"/>
    <property type="molecule type" value="Genomic_DNA"/>
</dbReference>
<comment type="caution">
    <text evidence="2">The sequence shown here is derived from an EMBL/GenBank/DDBJ whole genome shotgun (WGS) entry which is preliminary data.</text>
</comment>
<feature type="compositionally biased region" description="Acidic residues" evidence="1">
    <location>
        <begin position="243"/>
        <end position="259"/>
    </location>
</feature>
<accession>A0A0P7KFM7</accession>
<reference evidence="2 3" key="1">
    <citation type="submission" date="2015-09" db="EMBL/GenBank/DDBJ databases">
        <title>Draft genome sequence of Aliiroseovarius crassostreae CV919-312TSm, the causative agent of Roseovarius Oyster Disease (formerly Juvenile Oyster Disease).</title>
        <authorList>
            <person name="Kessner L."/>
            <person name="Spinard E."/>
            <person name="Nelson D."/>
        </authorList>
    </citation>
    <scope>NUCLEOTIDE SEQUENCE [LARGE SCALE GENOMIC DNA]</scope>
    <source>
        <strain evidence="2 3">CV919-312</strain>
    </source>
</reference>
<dbReference type="OrthoDB" id="2375320at2"/>
<proteinExistence type="predicted"/>
<feature type="region of interest" description="Disordered" evidence="1">
    <location>
        <begin position="243"/>
        <end position="272"/>
    </location>
</feature>
<organism evidence="2 3">
    <name type="scientific">Aliiroseovarius crassostreae</name>
    <dbReference type="NCBI Taxonomy" id="154981"/>
    <lineage>
        <taxon>Bacteria</taxon>
        <taxon>Pseudomonadati</taxon>
        <taxon>Pseudomonadota</taxon>
        <taxon>Alphaproteobacteria</taxon>
        <taxon>Rhodobacterales</taxon>
        <taxon>Paracoccaceae</taxon>
        <taxon>Aliiroseovarius</taxon>
    </lineage>
</organism>
<dbReference type="AlphaFoldDB" id="A0A0P7KFM7"/>
<sequence length="590" mass="66810">MDELSQEWFELEDLRRRKFARAMWVPVYGTLHPIKRGKYPEIGHVEETLAVGSAVIYEDKREFAENLDWHHWSLDQTTPYLQDDGTYNQADDFQPGFEGSLGFRLVLSQYHNSLHPRQVLMHQDFILAYSLLKEGNSWVRPGEGYEEVIRQTRNDEGTVIFVEVRAEYLKDYLAARKAALRLYYYRERKAVLDYNPGFDWPEDFALVSEPNDRCEVRCHEIDGSGDFPGTTWAMFTARRTDVDPEEDVPDFSGYDDENTESASTSGVRGNESDRFSVSGELWRGEWIEPAAASERIGYSEPSEALMVQLDGGARVDLETLNREEIGKYLWFKPGVVNELLSQRGACLEWYTENTGGVSPSPDWLVHFGMNKIGLVNAYAYDIARRPLWERRIWAGFNCRPDGGVSAELMQAQMECRPARTSAPEVLLPDALVWLHGVIQAKFEVSLLRDHHETAALRQKITRFRGVSEDGLRSLAKDVVKFSIERINKKSLIQALGEGKSDHGTLKLLQRLLAKYTDEAYAHDRMGPLFGVYDLRSSDAHLSSSDVEECYTRIGVDRSAPLVIQGAQLIGSVSGAFGVTGGDLNGLVPDQ</sequence>
<evidence type="ECO:0000313" key="2">
    <source>
        <dbReference type="EMBL" id="KPN62193.1"/>
    </source>
</evidence>